<evidence type="ECO:0000256" key="1">
    <source>
        <dbReference type="SAM" id="Phobius"/>
    </source>
</evidence>
<feature type="transmembrane region" description="Helical" evidence="1">
    <location>
        <begin position="9"/>
        <end position="29"/>
    </location>
</feature>
<comment type="caution">
    <text evidence="2">The sequence shown here is derived from an EMBL/GenBank/DDBJ whole genome shotgun (WGS) entry which is preliminary data.</text>
</comment>
<protein>
    <submittedName>
        <fullName evidence="2">Uncharacterized protein</fullName>
    </submittedName>
</protein>
<dbReference type="GeneID" id="36321339"/>
<dbReference type="VEuPathDB" id="MicrosporidiaDB:AAJ76_7700015350"/>
<dbReference type="EMBL" id="JPQZ01000077">
    <property type="protein sequence ID" value="KKO74389.1"/>
    <property type="molecule type" value="Genomic_DNA"/>
</dbReference>
<keyword evidence="3" id="KW-1185">Reference proteome</keyword>
<dbReference type="RefSeq" id="XP_024330131.1">
    <property type="nucleotide sequence ID" value="XM_024476386.1"/>
</dbReference>
<evidence type="ECO:0000313" key="3">
    <source>
        <dbReference type="Proteomes" id="UP000034350"/>
    </source>
</evidence>
<organism evidence="2 3">
    <name type="scientific">Vairimorpha ceranae</name>
    <dbReference type="NCBI Taxonomy" id="40302"/>
    <lineage>
        <taxon>Eukaryota</taxon>
        <taxon>Fungi</taxon>
        <taxon>Fungi incertae sedis</taxon>
        <taxon>Microsporidia</taxon>
        <taxon>Nosematidae</taxon>
        <taxon>Vairimorpha</taxon>
    </lineage>
</organism>
<gene>
    <name evidence="2" type="ORF">AAJ76_7700015350</name>
</gene>
<keyword evidence="1" id="KW-1133">Transmembrane helix</keyword>
<dbReference type="VEuPathDB" id="MicrosporidiaDB:G9O61_00g020700"/>
<proteinExistence type="predicted"/>
<reference evidence="2 3" key="1">
    <citation type="journal article" date="2015" name="Environ. Microbiol.">
        <title>Genome analyses suggest the presence of polyploidy and recent human-driven expansions in eight global populations of the honeybee pathogen Nosema ceranae.</title>
        <authorList>
            <person name="Pelin A."/>
            <person name="Selman M."/>
            <person name="Aris-Brosou S."/>
            <person name="Farinelli L."/>
            <person name="Corradi N."/>
        </authorList>
    </citation>
    <scope>NUCLEOTIDE SEQUENCE [LARGE SCALE GENOMIC DNA]</scope>
    <source>
        <strain evidence="2 3">PA08 1199</strain>
    </source>
</reference>
<dbReference type="VEuPathDB" id="MicrosporidiaDB:NCER_101868"/>
<keyword evidence="1" id="KW-0812">Transmembrane</keyword>
<name>A0A0F9Z998_9MICR</name>
<dbReference type="Proteomes" id="UP000034350">
    <property type="component" value="Unassembled WGS sequence"/>
</dbReference>
<dbReference type="AlphaFoldDB" id="A0A0F9Z998"/>
<accession>A0A0F9Z998</accession>
<evidence type="ECO:0000313" key="2">
    <source>
        <dbReference type="EMBL" id="KKO74389.1"/>
    </source>
</evidence>
<keyword evidence="1" id="KW-0472">Membrane</keyword>
<sequence>MYISSKKSWYILSIGLLSTIVLIFILLRYTNIFGPYFNTFKKISLKDTVLDKFDTDIAFKVYSERFFTPLNEKEDFVFIAKVMYCVSRIPRDVLEKYYFDVFTERFKSKAKKISPEELKKDVNEYVYHVQDALRSVFSTHYTDETFFDSVVYIMISTYLPKNLNVELVRIVQKFIGHLDTSLNTLLEDDLKSKLIEKKSEKNLPMLSCLDKYLIRTIISDVE</sequence>